<gene>
    <name evidence="2" type="ORF">H8S20_16555</name>
</gene>
<protein>
    <recommendedName>
        <fullName evidence="1">DUF6973 domain-containing protein</fullName>
    </recommendedName>
</protein>
<dbReference type="EMBL" id="JACOOO010000038">
    <property type="protein sequence ID" value="MBC5630472.1"/>
    <property type="molecule type" value="Genomic_DNA"/>
</dbReference>
<accession>A0ABR7DGK2</accession>
<reference evidence="2 3" key="1">
    <citation type="submission" date="2020-08" db="EMBL/GenBank/DDBJ databases">
        <title>Genome public.</title>
        <authorList>
            <person name="Liu C."/>
            <person name="Sun Q."/>
        </authorList>
    </citation>
    <scope>NUCLEOTIDE SEQUENCE [LARGE SCALE GENOMIC DNA]</scope>
    <source>
        <strain evidence="2 3">NSJ-6</strain>
    </source>
</reference>
<dbReference type="RefSeq" id="WP_051986859.1">
    <property type="nucleotide sequence ID" value="NZ_JACOOO010000038.1"/>
</dbReference>
<dbReference type="Proteomes" id="UP000596929">
    <property type="component" value="Unassembled WGS sequence"/>
</dbReference>
<keyword evidence="3" id="KW-1185">Reference proteome</keyword>
<organism evidence="2 3">
    <name type="scientific">Clostridium hominis</name>
    <dbReference type="NCBI Taxonomy" id="2763036"/>
    <lineage>
        <taxon>Bacteria</taxon>
        <taxon>Bacillati</taxon>
        <taxon>Bacillota</taxon>
        <taxon>Clostridia</taxon>
        <taxon>Eubacteriales</taxon>
        <taxon>Clostridiaceae</taxon>
        <taxon>Clostridium</taxon>
    </lineage>
</organism>
<name>A0ABR7DGK2_9CLOT</name>
<proteinExistence type="predicted"/>
<evidence type="ECO:0000313" key="3">
    <source>
        <dbReference type="Proteomes" id="UP000596929"/>
    </source>
</evidence>
<dbReference type="InterPro" id="IPR054246">
    <property type="entry name" value="DUF6973"/>
</dbReference>
<dbReference type="Pfam" id="PF22322">
    <property type="entry name" value="DUF6973"/>
    <property type="match status" value="1"/>
</dbReference>
<feature type="domain" description="DUF6973" evidence="1">
    <location>
        <begin position="9"/>
        <end position="92"/>
    </location>
</feature>
<comment type="caution">
    <text evidence="2">The sequence shown here is derived from an EMBL/GenBank/DDBJ whole genome shotgun (WGS) entry which is preliminary data.</text>
</comment>
<evidence type="ECO:0000313" key="2">
    <source>
        <dbReference type="EMBL" id="MBC5630472.1"/>
    </source>
</evidence>
<evidence type="ECO:0000259" key="1">
    <source>
        <dbReference type="Pfam" id="PF22322"/>
    </source>
</evidence>
<sequence>MKKVFNDNVTKGLLTVNNAAAYRHALWNAYTVRDYGSDYAKRFADAHELDFPNPGLEKEMDLYNNSKGRSIGCKNYSGNNESTISYQIRRNVIQAIENGEMERDVGTDIGSLNYLIYTNNTLLIETNQYGWALKNNNWYWYENGQLAKSV</sequence>